<evidence type="ECO:0000256" key="2">
    <source>
        <dbReference type="ARBA" id="ARBA00005684"/>
    </source>
</evidence>
<dbReference type="Gene3D" id="2.60.40.10">
    <property type="entry name" value="Immunoglobulins"/>
    <property type="match status" value="1"/>
</dbReference>
<dbReference type="Pfam" id="PF02446">
    <property type="entry name" value="Glyco_hydro_77"/>
    <property type="match status" value="1"/>
</dbReference>
<evidence type="ECO:0000256" key="8">
    <source>
        <dbReference type="ARBA" id="ARBA00022801"/>
    </source>
</evidence>
<dbReference type="InterPro" id="IPR044505">
    <property type="entry name" value="GlgX_Isoamylase_N_E_set"/>
</dbReference>
<dbReference type="Gene3D" id="2.60.40.1180">
    <property type="entry name" value="Golgi alpha-mannosidase II"/>
    <property type="match status" value="1"/>
</dbReference>
<evidence type="ECO:0000256" key="4">
    <source>
        <dbReference type="ARBA" id="ARBA00012560"/>
    </source>
</evidence>
<dbReference type="Pfam" id="PF02922">
    <property type="entry name" value="CBM_48"/>
    <property type="match status" value="1"/>
</dbReference>
<comment type="caution">
    <text evidence="16">The sequence shown here is derived from an EMBL/GenBank/DDBJ whole genome shotgun (WGS) entry which is preliminary data.</text>
</comment>
<evidence type="ECO:0000256" key="5">
    <source>
        <dbReference type="ARBA" id="ARBA00020295"/>
    </source>
</evidence>
<dbReference type="InterPro" id="IPR003385">
    <property type="entry name" value="Glyco_hydro_77"/>
</dbReference>
<proteinExistence type="inferred from homology"/>
<dbReference type="InterPro" id="IPR017853">
    <property type="entry name" value="GH"/>
</dbReference>
<evidence type="ECO:0000256" key="6">
    <source>
        <dbReference type="ARBA" id="ARBA00022676"/>
    </source>
</evidence>
<keyword evidence="10" id="KW-0326">Glycosidase</keyword>
<reference evidence="16 17" key="1">
    <citation type="submission" date="2021-12" db="EMBL/GenBank/DDBJ databases">
        <title>Siccirubricoccus leaddurans sp. nov., a high concentration Zn2+ tolerance bacterium.</title>
        <authorList>
            <person name="Cao Y."/>
        </authorList>
    </citation>
    <scope>NUCLEOTIDE SEQUENCE [LARGE SCALE GENOMIC DNA]</scope>
    <source>
        <strain evidence="16 17">KC 17139</strain>
    </source>
</reference>
<dbReference type="InterPro" id="IPR014756">
    <property type="entry name" value="Ig_E-set"/>
</dbReference>
<dbReference type="InterPro" id="IPR004193">
    <property type="entry name" value="Glyco_hydro_13_N"/>
</dbReference>
<evidence type="ECO:0000256" key="9">
    <source>
        <dbReference type="ARBA" id="ARBA00023277"/>
    </source>
</evidence>
<evidence type="ECO:0000256" key="12">
    <source>
        <dbReference type="ARBA" id="ARBA00031501"/>
    </source>
</evidence>
<dbReference type="Proteomes" id="UP001523392">
    <property type="component" value="Unassembled WGS sequence"/>
</dbReference>
<keyword evidence="8" id="KW-0378">Hydrolase</keyword>
<comment type="catalytic activity">
    <reaction evidence="1 13">
        <text>Transfers a segment of a (1-&gt;4)-alpha-D-glucan to a new position in an acceptor, which may be glucose or a (1-&gt;4)-alpha-D-glucan.</text>
        <dbReference type="EC" id="2.4.1.25"/>
    </reaction>
</comment>
<comment type="similarity">
    <text evidence="2 13">Belongs to the disproportionating enzyme family.</text>
</comment>
<evidence type="ECO:0000256" key="10">
    <source>
        <dbReference type="ARBA" id="ARBA00023295"/>
    </source>
</evidence>
<feature type="region of interest" description="Disordered" evidence="14">
    <location>
        <begin position="449"/>
        <end position="474"/>
    </location>
</feature>
<evidence type="ECO:0000256" key="14">
    <source>
        <dbReference type="SAM" id="MobiDB-lite"/>
    </source>
</evidence>
<dbReference type="PANTHER" id="PTHR43002">
    <property type="entry name" value="GLYCOGEN DEBRANCHING ENZYME"/>
    <property type="match status" value="1"/>
</dbReference>
<dbReference type="NCBIfam" id="TIGR00217">
    <property type="entry name" value="malQ"/>
    <property type="match status" value="1"/>
</dbReference>
<dbReference type="SUPFAM" id="SSF81296">
    <property type="entry name" value="E set domains"/>
    <property type="match status" value="1"/>
</dbReference>
<name>A0ABT1D496_9PROT</name>
<keyword evidence="7 13" id="KW-0808">Transferase</keyword>
<dbReference type="SUPFAM" id="SSF51011">
    <property type="entry name" value="Glycosyl hydrolase domain"/>
    <property type="match status" value="1"/>
</dbReference>
<gene>
    <name evidence="16" type="primary">glgX</name>
    <name evidence="16" type="ORF">JYK14_11320</name>
</gene>
<dbReference type="CDD" id="cd11326">
    <property type="entry name" value="AmyAc_Glg_debranch"/>
    <property type="match status" value="1"/>
</dbReference>
<evidence type="ECO:0000313" key="17">
    <source>
        <dbReference type="Proteomes" id="UP001523392"/>
    </source>
</evidence>
<organism evidence="16 17">
    <name type="scientific">Siccirubricoccus soli</name>
    <dbReference type="NCBI Taxonomy" id="2899147"/>
    <lineage>
        <taxon>Bacteria</taxon>
        <taxon>Pseudomonadati</taxon>
        <taxon>Pseudomonadota</taxon>
        <taxon>Alphaproteobacteria</taxon>
        <taxon>Acetobacterales</taxon>
        <taxon>Roseomonadaceae</taxon>
        <taxon>Siccirubricoccus</taxon>
    </lineage>
</organism>
<keyword evidence="6 13" id="KW-0328">Glycosyltransferase</keyword>
<dbReference type="EC" id="2.4.1.25" evidence="4 13"/>
<comment type="similarity">
    <text evidence="3">Belongs to the glycosyl hydrolase 13 family.</text>
</comment>
<dbReference type="RefSeq" id="WP_252953373.1">
    <property type="nucleotide sequence ID" value="NZ_JAFIRR010000067.1"/>
</dbReference>
<dbReference type="InterPro" id="IPR006047">
    <property type="entry name" value="GH13_cat_dom"/>
</dbReference>
<evidence type="ECO:0000313" key="16">
    <source>
        <dbReference type="EMBL" id="MCO6416743.1"/>
    </source>
</evidence>
<dbReference type="SUPFAM" id="SSF51445">
    <property type="entry name" value="(Trans)glycosidases"/>
    <property type="match status" value="2"/>
</dbReference>
<keyword evidence="17" id="KW-1185">Reference proteome</keyword>
<evidence type="ECO:0000256" key="7">
    <source>
        <dbReference type="ARBA" id="ARBA00022679"/>
    </source>
</evidence>
<dbReference type="InterPro" id="IPR013783">
    <property type="entry name" value="Ig-like_fold"/>
</dbReference>
<evidence type="ECO:0000256" key="3">
    <source>
        <dbReference type="ARBA" id="ARBA00008061"/>
    </source>
</evidence>
<dbReference type="InterPro" id="IPR013780">
    <property type="entry name" value="Glyco_hydro_b"/>
</dbReference>
<evidence type="ECO:0000256" key="11">
    <source>
        <dbReference type="ARBA" id="ARBA00031423"/>
    </source>
</evidence>
<accession>A0ABT1D496</accession>
<dbReference type="InterPro" id="IPR011837">
    <property type="entry name" value="Glycogen_debranch_GlgX"/>
</dbReference>
<sequence length="1328" mass="141134">MPLLTEGSPARPGAAADAAGLNIAVVAPEATAVHLCLFDRAGREELARHRLPARSGDVWHGHVAGIGPGTRYGLRAEGPWEPATGRRFDAAKLLLDPWARAIDRPFAWHPDLARFGAETAHLVPKAVVVPEVAPPLAPPPRPGPRVIYELHARGFTRLHPEIPEAIRGTVAALGHPAAIAHLRRLGVTHVEIMPLAAGIDERHLAPLGLRNYWNYNPVALLVPCPRLAPGGMAEIRAAVDALRAAGIGVILDLVLNHTGESDAAGPALSLRGLADAAFHRLLPGGAYANDTGCGNSLALDRPWALRLAMDALRHWVAETGAEGIRLDLGTTLGRRDSGFDAAAPLLSAMRQDPLLRERLVIAEPWDIGPGGYRLGEFPAGWGEWNDRFRDTVRSFWRGDPGMAGELATRLAGSADLFRPPRRVADSVNFVAAHDGFTLADLVSYEHRHNEANGENGRDGHAGNHSWNHGVEGPSDDPVIRAKRAADVRALLATLLAARGTPMLGMGDEAGRSQGGNNNAYAQDNEVSWLDWARLDAGLCDFAARLVRARLTHPALTATAPLTGRPADDGGIPDVAWRQLDGRSKQEEDWGRARAVVAVFYAAGDRVAVALHGGEAPAELVLPPPRPGHGWRLLADSADPARQGKVGERLPVSPRSVLLVAEEGMGGHQDMDPALLGELAEAAGIAPEWHGLDGSAHRVPEGTLRAILGALGLPAESAAQARESLERLKAPCALPAAASFRLGEAATLPCAAEGWLTLVREDGETQPLQAEGPWDQAPGRPPCRRLALPALPIGRHRIFPEGQPELGCEITVAPPAGFLPQALAGGGRGFGVAVQLYALRRPGDQGIGDYTALAEAARLAGAEGAMLLGLSPPHALPPLERSRASPYQPSDRRFLEPAFIDLGAIPFGPAAPVLPEGALVDYPAVWAAKRAGLLAAWRDFPEAHPWRAELAGFRAQGGAALERFAAFNAIAAQRGSTDWRRWPAELARGDAEGVAAFIAAHPEEIGFEVFQQFLADRQMGEAAQAGAGLYRDLAVGAAPDGAELWSGDARFLDGLSIGAPPDAFAPEGQVWGIPAPAPTDDAGFAALLRANMRHAAALRIDHVLGLTRLFLVPDGARGGEGAYLRYPLKDRLATLALESHRARCLVVGEDLGTVPPGLRAELAADRVLSYRVLWFEREGEGFVPPARWPALAAACVATHDLPTLLGWWQGEDIAEREALGIGDAVAARAGREAERAALRRLLEAEGLWPEDEAELPAAVHALVARTPSALLLVQAEDLAGELVAVNLPGTDWQRPNWRRRLPLPVAALFADPRARAILDAVRREGRAAG</sequence>
<evidence type="ECO:0000259" key="15">
    <source>
        <dbReference type="SMART" id="SM00642"/>
    </source>
</evidence>
<feature type="compositionally biased region" description="Basic and acidic residues" evidence="14">
    <location>
        <begin position="449"/>
        <end position="461"/>
    </location>
</feature>
<evidence type="ECO:0000256" key="13">
    <source>
        <dbReference type="RuleBase" id="RU361207"/>
    </source>
</evidence>
<dbReference type="CDD" id="cd02856">
    <property type="entry name" value="E_set_GDE_Isoamylase_N"/>
    <property type="match status" value="1"/>
</dbReference>
<dbReference type="Gene3D" id="3.20.20.80">
    <property type="entry name" value="Glycosidases"/>
    <property type="match status" value="2"/>
</dbReference>
<dbReference type="NCBIfam" id="TIGR02100">
    <property type="entry name" value="glgX_debranch"/>
    <property type="match status" value="1"/>
</dbReference>
<dbReference type="EMBL" id="JAFIRR010000067">
    <property type="protein sequence ID" value="MCO6416743.1"/>
    <property type="molecule type" value="Genomic_DNA"/>
</dbReference>
<dbReference type="SMART" id="SM00642">
    <property type="entry name" value="Aamy"/>
    <property type="match status" value="1"/>
</dbReference>
<keyword evidence="9 13" id="KW-0119">Carbohydrate metabolism</keyword>
<evidence type="ECO:0000256" key="1">
    <source>
        <dbReference type="ARBA" id="ARBA00000439"/>
    </source>
</evidence>
<protein>
    <recommendedName>
        <fullName evidence="5 13">4-alpha-glucanotransferase</fullName>
        <ecNumber evidence="4 13">2.4.1.25</ecNumber>
    </recommendedName>
    <alternativeName>
        <fullName evidence="11 13">Amylomaltase</fullName>
    </alternativeName>
    <alternativeName>
        <fullName evidence="12 13">Disproportionating enzyme</fullName>
    </alternativeName>
</protein>
<feature type="domain" description="Glycosyl hydrolase family 13 catalytic" evidence="15">
    <location>
        <begin position="149"/>
        <end position="549"/>
    </location>
</feature>